<evidence type="ECO:0000259" key="1">
    <source>
        <dbReference type="Pfam" id="PF13946"/>
    </source>
</evidence>
<name>A0A1H8M4J9_9GAMM</name>
<evidence type="ECO:0000313" key="3">
    <source>
        <dbReference type="Proteomes" id="UP000199493"/>
    </source>
</evidence>
<dbReference type="AlphaFoldDB" id="A0A1H8M4J9"/>
<protein>
    <recommendedName>
        <fullName evidence="1">DUF4214 domain-containing protein</fullName>
    </recommendedName>
</protein>
<organism evidence="2 3">
    <name type="scientific">Vreelandella aquamarina</name>
    <dbReference type="NCBI Taxonomy" id="77097"/>
    <lineage>
        <taxon>Bacteria</taxon>
        <taxon>Pseudomonadati</taxon>
        <taxon>Pseudomonadota</taxon>
        <taxon>Gammaproteobacteria</taxon>
        <taxon>Oceanospirillales</taxon>
        <taxon>Halomonadaceae</taxon>
        <taxon>Vreelandella</taxon>
    </lineage>
</organism>
<feature type="domain" description="DUF4214" evidence="1">
    <location>
        <begin position="50"/>
        <end position="87"/>
    </location>
</feature>
<sequence length="577" mass="60737">MALTVTQVQQLYTAYLGRPVDQEGVDYWTDEERDLNIADLRFNLANDDQPEFVELYGDLTRVELVEAIYQNMFGRPADEDGLAYWTEGEGSVVPANQLQQLFIEAASEEDSAAFEAKVAADLEAYEAGDTSELTEALVALQEAQAAERAFLEEAAEIEAVLAEDATLDDESTNDEIETAIDNAVATASIGVVAELNNLDAALGGSTKFASYATSFDSASAAVKAEIIAEAQAEAAKAVQSAQDQVGKISGQLSKLNALVSAKAAYEAALKSVDKAAPITNAELAKFDALNGSITATIARADAATFAVNDGNSVDLIKVENGVLKIQDAGKSLAGIDAMFTAAQAEYQALLAAEAGETNFEARLISARNGESDAADIATVTESADYTINSDNTITINPVITNEMPDSDALLAARGVEAELNEAISDYQAVATLAADLAALQSDVKDAADAIEELGYELAEVTNGAAGTDADDLFVYADAELDISGFGLEGNDLLFIGEGFSEVRVETGDDAVSDRLGASSELEIFFQQEGNNALIFVEEEAFGGNATNPNDLVKITLAGVNIEDLQFENGYVSVVEVA</sequence>
<accession>A0A1H8M4J9</accession>
<dbReference type="Proteomes" id="UP000199493">
    <property type="component" value="Unassembled WGS sequence"/>
</dbReference>
<dbReference type="EMBL" id="FODB01000046">
    <property type="protein sequence ID" value="SEO12317.1"/>
    <property type="molecule type" value="Genomic_DNA"/>
</dbReference>
<gene>
    <name evidence="2" type="ORF">SAMN04490369_104625</name>
</gene>
<proteinExistence type="predicted"/>
<reference evidence="2 3" key="1">
    <citation type="submission" date="2016-10" db="EMBL/GenBank/DDBJ databases">
        <authorList>
            <person name="de Groot N.N."/>
        </authorList>
    </citation>
    <scope>NUCLEOTIDE SEQUENCE [LARGE SCALE GENOMIC DNA]</scope>
    <source>
        <strain evidence="2 3">558</strain>
    </source>
</reference>
<dbReference type="STRING" id="77097.SAMN04490369_104625"/>
<dbReference type="InterPro" id="IPR025282">
    <property type="entry name" value="DUF4214"/>
</dbReference>
<dbReference type="Pfam" id="PF13946">
    <property type="entry name" value="DUF4214"/>
    <property type="match status" value="1"/>
</dbReference>
<dbReference type="RefSeq" id="WP_089675731.1">
    <property type="nucleotide sequence ID" value="NZ_FODB01000046.1"/>
</dbReference>
<evidence type="ECO:0000313" key="2">
    <source>
        <dbReference type="EMBL" id="SEO12317.1"/>
    </source>
</evidence>